<gene>
    <name evidence="1" type="ORF">FC695_39675</name>
</gene>
<dbReference type="GO" id="GO:0071972">
    <property type="term" value="F:peptidoglycan L,D-transpeptidase activity"/>
    <property type="evidence" value="ECO:0007669"/>
    <property type="project" value="TreeGrafter"/>
</dbReference>
<evidence type="ECO:0000313" key="1">
    <source>
        <dbReference type="EMBL" id="TKI85729.1"/>
    </source>
</evidence>
<accession>A0A9X9A006</accession>
<dbReference type="AlphaFoldDB" id="A0A9X9A006"/>
<dbReference type="Gene3D" id="3.40.710.10">
    <property type="entry name" value="DD-peptidase/beta-lactamase superfamily"/>
    <property type="match status" value="1"/>
</dbReference>
<dbReference type="EMBL" id="SZOH01004404">
    <property type="protein sequence ID" value="TKI85729.1"/>
    <property type="molecule type" value="Genomic_DNA"/>
</dbReference>
<name>A0A9X9A006_BACCE</name>
<dbReference type="InterPro" id="IPR050515">
    <property type="entry name" value="Beta-lactam/transpept"/>
</dbReference>
<comment type="caution">
    <text evidence="1">The sequence shown here is derived from an EMBL/GenBank/DDBJ whole genome shotgun (WGS) entry which is preliminary data.</text>
</comment>
<organism evidence="1 2">
    <name type="scientific">Bacillus cereus</name>
    <dbReference type="NCBI Taxonomy" id="1396"/>
    <lineage>
        <taxon>Bacteria</taxon>
        <taxon>Bacillati</taxon>
        <taxon>Bacillota</taxon>
        <taxon>Bacilli</taxon>
        <taxon>Bacillales</taxon>
        <taxon>Bacillaceae</taxon>
        <taxon>Bacillus</taxon>
        <taxon>Bacillus cereus group</taxon>
    </lineage>
</organism>
<dbReference type="PANTHER" id="PTHR30627">
    <property type="entry name" value="PEPTIDOGLYCAN D,D-TRANSPEPTIDASE"/>
    <property type="match status" value="1"/>
</dbReference>
<dbReference type="PANTHER" id="PTHR30627:SF25">
    <property type="entry name" value="PENICILLIN-BINDING PROTEIN 3"/>
    <property type="match status" value="1"/>
</dbReference>
<feature type="non-terminal residue" evidence="1">
    <location>
        <position position="110"/>
    </location>
</feature>
<dbReference type="GO" id="GO:0005886">
    <property type="term" value="C:plasma membrane"/>
    <property type="evidence" value="ECO:0007669"/>
    <property type="project" value="TreeGrafter"/>
</dbReference>
<protein>
    <submittedName>
        <fullName evidence="1">Penicillin-binding transpeptidase domain-containing protein</fullName>
    </submittedName>
</protein>
<dbReference type="SUPFAM" id="SSF56601">
    <property type="entry name" value="beta-lactamase/transpeptidase-like"/>
    <property type="match status" value="1"/>
</dbReference>
<reference evidence="1 2" key="1">
    <citation type="journal article" date="2019" name="Environ. Microbiol.">
        <title>An active ?-lactamase is a part of an orchestrated cell wall stress resistance network of Bacillus subtilis and related rhizosphere species.</title>
        <authorList>
            <person name="Bucher T."/>
            <person name="Keren-Paz A."/>
            <person name="Hausser J."/>
            <person name="Olender T."/>
            <person name="Cytryn E."/>
            <person name="Kolodkin-Gal I."/>
        </authorList>
    </citation>
    <scope>NUCLEOTIDE SEQUENCE [LARGE SCALE GENOMIC DNA]</scope>
    <source>
        <strain evidence="1 2">I32</strain>
    </source>
</reference>
<feature type="non-terminal residue" evidence="1">
    <location>
        <position position="1"/>
    </location>
</feature>
<proteinExistence type="predicted"/>
<dbReference type="Gene3D" id="3.90.1310.10">
    <property type="entry name" value="Penicillin-binding protein 2a (Domain 2)"/>
    <property type="match status" value="1"/>
</dbReference>
<dbReference type="InterPro" id="IPR012338">
    <property type="entry name" value="Beta-lactam/transpept-like"/>
</dbReference>
<sequence>TGLEKVLENKLRGEKGGRVFIEDEKGKEIKNVAKKEAKEGENVTLTIDAAIQEKIFNEMKTEAGSSAAVNPKTGETIALVSSPAYNPNIIVRGASKAQREAWSNDSKLPM</sequence>
<evidence type="ECO:0000313" key="2">
    <source>
        <dbReference type="Proteomes" id="UP000308444"/>
    </source>
</evidence>
<dbReference type="GO" id="GO:0008658">
    <property type="term" value="F:penicillin binding"/>
    <property type="evidence" value="ECO:0007669"/>
    <property type="project" value="TreeGrafter"/>
</dbReference>
<dbReference type="Proteomes" id="UP000308444">
    <property type="component" value="Unassembled WGS sequence"/>
</dbReference>
<dbReference type="GO" id="GO:0071555">
    <property type="term" value="P:cell wall organization"/>
    <property type="evidence" value="ECO:0007669"/>
    <property type="project" value="TreeGrafter"/>
</dbReference>